<dbReference type="GO" id="GO:0000166">
    <property type="term" value="F:nucleotide binding"/>
    <property type="evidence" value="ECO:0007669"/>
    <property type="project" value="UniProtKB-KW"/>
</dbReference>
<keyword evidence="2" id="KW-0547">Nucleotide-binding</keyword>
<dbReference type="PROSITE" id="PS50222">
    <property type="entry name" value="EF_HAND_2"/>
    <property type="match status" value="1"/>
</dbReference>
<dbReference type="SUPFAM" id="SSF47473">
    <property type="entry name" value="EF-hand"/>
    <property type="match status" value="1"/>
</dbReference>
<dbReference type="InterPro" id="IPR027417">
    <property type="entry name" value="P-loop_NTPase"/>
</dbReference>
<dbReference type="EMBL" id="REGN01001894">
    <property type="protein sequence ID" value="RNA31792.1"/>
    <property type="molecule type" value="Genomic_DNA"/>
</dbReference>
<dbReference type="GO" id="GO:0016301">
    <property type="term" value="F:kinase activity"/>
    <property type="evidence" value="ECO:0007669"/>
    <property type="project" value="UniProtKB-KW"/>
</dbReference>
<name>A0A3M7S7Q2_BRAPC</name>
<accession>A0A3M7S7Q2</accession>
<feature type="domain" description="Roc" evidence="5">
    <location>
        <begin position="403"/>
        <end position="528"/>
    </location>
</feature>
<feature type="domain" description="EF-hand" evidence="4">
    <location>
        <begin position="268"/>
        <end position="303"/>
    </location>
</feature>
<evidence type="ECO:0000256" key="2">
    <source>
        <dbReference type="ARBA" id="ARBA00022741"/>
    </source>
</evidence>
<dbReference type="Gene3D" id="3.30.70.1390">
    <property type="entry name" value="ROC domain from the Parkinson's disease-associated leucine-rich repeat kinase 2"/>
    <property type="match status" value="1"/>
</dbReference>
<dbReference type="Gene3D" id="3.40.50.300">
    <property type="entry name" value="P-loop containing nucleotide triphosphate hydrolases"/>
    <property type="match status" value="1"/>
</dbReference>
<evidence type="ECO:0000256" key="1">
    <source>
        <dbReference type="ARBA" id="ARBA00022737"/>
    </source>
</evidence>
<dbReference type="SUPFAM" id="SSF52058">
    <property type="entry name" value="L domain-like"/>
    <property type="match status" value="1"/>
</dbReference>
<gene>
    <name evidence="6" type="ORF">BpHYR1_049178</name>
</gene>
<dbReference type="PANTHER" id="PTHR45752:SF187">
    <property type="entry name" value="LEUCINE-RICH REPEAT AND IQ DOMAIN-CONTAINING PROTEIN 4"/>
    <property type="match status" value="1"/>
</dbReference>
<dbReference type="InterPro" id="IPR001611">
    <property type="entry name" value="Leu-rich_rpt"/>
</dbReference>
<evidence type="ECO:0000313" key="6">
    <source>
        <dbReference type="EMBL" id="RNA31792.1"/>
    </source>
</evidence>
<dbReference type="STRING" id="10195.A0A3M7S7Q2"/>
<dbReference type="Gene3D" id="3.80.10.10">
    <property type="entry name" value="Ribonuclease Inhibitor"/>
    <property type="match status" value="2"/>
</dbReference>
<keyword evidence="7" id="KW-1185">Reference proteome</keyword>
<dbReference type="Proteomes" id="UP000276133">
    <property type="component" value="Unassembled WGS sequence"/>
</dbReference>
<organism evidence="6 7">
    <name type="scientific">Brachionus plicatilis</name>
    <name type="common">Marine rotifer</name>
    <name type="synonym">Brachionus muelleri</name>
    <dbReference type="NCBI Taxonomy" id="10195"/>
    <lineage>
        <taxon>Eukaryota</taxon>
        <taxon>Metazoa</taxon>
        <taxon>Spiralia</taxon>
        <taxon>Gnathifera</taxon>
        <taxon>Rotifera</taxon>
        <taxon>Eurotatoria</taxon>
        <taxon>Monogononta</taxon>
        <taxon>Pseudotrocha</taxon>
        <taxon>Ploima</taxon>
        <taxon>Brachionidae</taxon>
        <taxon>Brachionus</taxon>
    </lineage>
</organism>
<dbReference type="Pfam" id="PF08477">
    <property type="entry name" value="Roc"/>
    <property type="match status" value="1"/>
</dbReference>
<sequence length="528" mass="60947">MKHFCNTLAILFKTIVPNNCKIFENQDSNLDEFQVTSIIQEKQSSKVYSFQKSPGLLGRCYFCYLADHKYNQSNDRSFSIKKKINEYAKFCLRFGIIGLQNSFKLNSNFASNYRNVVGMVLINVPLRIEDENFFKHFDHLVHLKLWYNHLNYIPPSIFEMEKLKIFLYQNRLNEADLNFKNMSSLEMLEIENLEIKDANMMVQMPDRIETIRISRSSFGHFFLNLNPENMINLKMSGIPLFDMDKYSRNNSLISKENFTKEIGKSKFLSFDFIEKLFCHFDANSNGYLESEEIIKINAFLFKKFLRIGPDFPMIIFQMTNLLTLDLSFQAITQIPDEIKMLKKLHTLILSNCVLLENISPELASLPLNKLDLNNCLSLVTPPPEIVRRGMDSVLTYLKRMISGYVKLKRTKLMLVGLGQAGKTTLLKSLKGNQDELSEVTDGINIDDWQVDLDDGSSLTFSMWDFAGQSVYYNTHQFFLTSRGVYLLVWNVRLGSEYAGLEFWLSSISCHAPGAPIFVVGTHIDQAAH</sequence>
<protein>
    <submittedName>
        <fullName evidence="6">Serine threonine-kinase pats1</fullName>
    </submittedName>
</protein>
<keyword evidence="6" id="KW-0808">Transferase</keyword>
<proteinExistence type="predicted"/>
<dbReference type="PRINTS" id="PR00449">
    <property type="entry name" value="RASTRNSFRMNG"/>
</dbReference>
<comment type="caution">
    <text evidence="6">The sequence shown here is derived from an EMBL/GenBank/DDBJ whole genome shotgun (WGS) entry which is preliminary data.</text>
</comment>
<dbReference type="InterPro" id="IPR018247">
    <property type="entry name" value="EF_Hand_1_Ca_BS"/>
</dbReference>
<dbReference type="OrthoDB" id="10252328at2759"/>
<dbReference type="AlphaFoldDB" id="A0A3M7S7Q2"/>
<evidence type="ECO:0000259" key="4">
    <source>
        <dbReference type="PROSITE" id="PS50222"/>
    </source>
</evidence>
<evidence type="ECO:0000256" key="3">
    <source>
        <dbReference type="ARBA" id="ARBA00022837"/>
    </source>
</evidence>
<keyword evidence="6" id="KW-0418">Kinase</keyword>
<reference evidence="6 7" key="1">
    <citation type="journal article" date="2018" name="Sci. Rep.">
        <title>Genomic signatures of local adaptation to the degree of environmental predictability in rotifers.</title>
        <authorList>
            <person name="Franch-Gras L."/>
            <person name="Hahn C."/>
            <person name="Garcia-Roger E.M."/>
            <person name="Carmona M.J."/>
            <person name="Serra M."/>
            <person name="Gomez A."/>
        </authorList>
    </citation>
    <scope>NUCLEOTIDE SEQUENCE [LARGE SCALE GENOMIC DNA]</scope>
    <source>
        <strain evidence="6">HYR1</strain>
    </source>
</reference>
<dbReference type="InterPro" id="IPR011992">
    <property type="entry name" value="EF-hand-dom_pair"/>
</dbReference>
<dbReference type="PROSITE" id="PS51450">
    <property type="entry name" value="LRR"/>
    <property type="match status" value="1"/>
</dbReference>
<dbReference type="InterPro" id="IPR032675">
    <property type="entry name" value="LRR_dom_sf"/>
</dbReference>
<dbReference type="PROSITE" id="PS00018">
    <property type="entry name" value="EF_HAND_1"/>
    <property type="match status" value="1"/>
</dbReference>
<keyword evidence="1" id="KW-0677">Repeat</keyword>
<dbReference type="PROSITE" id="PS51424">
    <property type="entry name" value="ROC"/>
    <property type="match status" value="1"/>
</dbReference>
<keyword evidence="3" id="KW-0106">Calcium</keyword>
<dbReference type="InterPro" id="IPR002048">
    <property type="entry name" value="EF_hand_dom"/>
</dbReference>
<dbReference type="InterPro" id="IPR020859">
    <property type="entry name" value="ROC"/>
</dbReference>
<dbReference type="PANTHER" id="PTHR45752">
    <property type="entry name" value="LEUCINE-RICH REPEAT-CONTAINING"/>
    <property type="match status" value="1"/>
</dbReference>
<dbReference type="GO" id="GO:0005509">
    <property type="term" value="F:calcium ion binding"/>
    <property type="evidence" value="ECO:0007669"/>
    <property type="project" value="InterPro"/>
</dbReference>
<evidence type="ECO:0000313" key="7">
    <source>
        <dbReference type="Proteomes" id="UP000276133"/>
    </source>
</evidence>
<dbReference type="InterPro" id="IPR050715">
    <property type="entry name" value="LRR-SigEffector_domain"/>
</dbReference>
<dbReference type="SUPFAM" id="SSF52540">
    <property type="entry name" value="P-loop containing nucleoside triphosphate hydrolases"/>
    <property type="match status" value="1"/>
</dbReference>
<evidence type="ECO:0000259" key="5">
    <source>
        <dbReference type="PROSITE" id="PS51424"/>
    </source>
</evidence>